<keyword evidence="7" id="KW-0175">Coiled coil</keyword>
<dbReference type="SMART" id="SM00129">
    <property type="entry name" value="KISc"/>
    <property type="match status" value="1"/>
</dbReference>
<dbReference type="PROSITE" id="PS00411">
    <property type="entry name" value="KINESIN_MOTOR_1"/>
    <property type="match status" value="1"/>
</dbReference>
<gene>
    <name evidence="11 12 13" type="primary">LOC117366674</name>
</gene>
<name>A0A6P8SDY7_GEOSA</name>
<comment type="similarity">
    <text evidence="5 6">Belongs to the TRAFAC class myosin-kinesin ATPase superfamily. Kinesin family.</text>
</comment>
<dbReference type="RefSeq" id="XP_033814245.1">
    <property type="nucleotide sequence ID" value="XM_033958354.1"/>
</dbReference>
<evidence type="ECO:0000313" key="13">
    <source>
        <dbReference type="RefSeq" id="XP_033814248.1"/>
    </source>
</evidence>
<evidence type="ECO:0000313" key="10">
    <source>
        <dbReference type="Proteomes" id="UP000515159"/>
    </source>
</evidence>
<dbReference type="RefSeq" id="XP_033814246.1">
    <property type="nucleotide sequence ID" value="XM_033958355.1"/>
</dbReference>
<evidence type="ECO:0000256" key="7">
    <source>
        <dbReference type="SAM" id="Coils"/>
    </source>
</evidence>
<dbReference type="GeneID" id="117366674"/>
<keyword evidence="6" id="KW-0493">Microtubule</keyword>
<dbReference type="GO" id="GO:0005874">
    <property type="term" value="C:microtubule"/>
    <property type="evidence" value="ECO:0007669"/>
    <property type="project" value="UniProtKB-KW"/>
</dbReference>
<feature type="binding site" evidence="5">
    <location>
        <begin position="517"/>
        <end position="524"/>
    </location>
    <ligand>
        <name>ATP</name>
        <dbReference type="ChEBI" id="CHEBI:30616"/>
    </ligand>
</feature>
<dbReference type="InterPro" id="IPR036961">
    <property type="entry name" value="Kinesin_motor_dom_sf"/>
</dbReference>
<evidence type="ECO:0000256" key="4">
    <source>
        <dbReference type="ARBA" id="ARBA00023212"/>
    </source>
</evidence>
<dbReference type="KEGG" id="gsh:117366674"/>
<dbReference type="SUPFAM" id="SSF52540">
    <property type="entry name" value="P-loop containing nucleoside triphosphate hydrolases"/>
    <property type="match status" value="1"/>
</dbReference>
<evidence type="ECO:0000259" key="9">
    <source>
        <dbReference type="PROSITE" id="PS50067"/>
    </source>
</evidence>
<dbReference type="InterPro" id="IPR001752">
    <property type="entry name" value="Kinesin_motor_dom"/>
</dbReference>
<keyword evidence="3 5" id="KW-0067">ATP-binding</keyword>
<evidence type="ECO:0000256" key="5">
    <source>
        <dbReference type="PROSITE-ProRule" id="PRU00283"/>
    </source>
</evidence>
<dbReference type="InterPro" id="IPR019821">
    <property type="entry name" value="Kinesin_motor_CS"/>
</dbReference>
<evidence type="ECO:0000256" key="6">
    <source>
        <dbReference type="RuleBase" id="RU000394"/>
    </source>
</evidence>
<feature type="coiled-coil region" evidence="7">
    <location>
        <begin position="279"/>
        <end position="383"/>
    </location>
</feature>
<feature type="domain" description="Kinesin motor" evidence="9">
    <location>
        <begin position="443"/>
        <end position="753"/>
    </location>
</feature>
<dbReference type="PROSITE" id="PS50067">
    <property type="entry name" value="KINESIN_MOTOR_2"/>
    <property type="match status" value="1"/>
</dbReference>
<reference evidence="11 12" key="1">
    <citation type="submission" date="2025-04" db="UniProtKB">
        <authorList>
            <consortium name="RefSeq"/>
        </authorList>
    </citation>
    <scope>IDENTIFICATION</scope>
</reference>
<dbReference type="GO" id="GO:0005524">
    <property type="term" value="F:ATP binding"/>
    <property type="evidence" value="ECO:0007669"/>
    <property type="project" value="UniProtKB-UniRule"/>
</dbReference>
<dbReference type="Proteomes" id="UP000515159">
    <property type="component" value="Chromosome 9"/>
</dbReference>
<evidence type="ECO:0000256" key="8">
    <source>
        <dbReference type="SAM" id="MobiDB-lite"/>
    </source>
</evidence>
<dbReference type="InterPro" id="IPR027640">
    <property type="entry name" value="Kinesin-like_fam"/>
</dbReference>
<dbReference type="PANTHER" id="PTHR47972">
    <property type="entry name" value="KINESIN-LIKE PROTEIN KLP-3"/>
    <property type="match status" value="1"/>
</dbReference>
<keyword evidence="5 6" id="KW-0505">Motor protein</keyword>
<dbReference type="PANTHER" id="PTHR47972:SF65">
    <property type="entry name" value="KINESIN-LIKE PROTEIN"/>
    <property type="match status" value="1"/>
</dbReference>
<evidence type="ECO:0000313" key="11">
    <source>
        <dbReference type="RefSeq" id="XP_033814245.1"/>
    </source>
</evidence>
<organism evidence="10 12">
    <name type="scientific">Geotrypetes seraphini</name>
    <name type="common">Gaboon caecilian</name>
    <name type="synonym">Caecilia seraphini</name>
    <dbReference type="NCBI Taxonomy" id="260995"/>
    <lineage>
        <taxon>Eukaryota</taxon>
        <taxon>Metazoa</taxon>
        <taxon>Chordata</taxon>
        <taxon>Craniata</taxon>
        <taxon>Vertebrata</taxon>
        <taxon>Euteleostomi</taxon>
        <taxon>Amphibia</taxon>
        <taxon>Gymnophiona</taxon>
        <taxon>Geotrypetes</taxon>
    </lineage>
</organism>
<comment type="subcellular location">
    <subcellularLocation>
        <location evidence="1">Cytoplasm</location>
        <location evidence="1">Cytoskeleton</location>
    </subcellularLocation>
</comment>
<dbReference type="GO" id="GO:0003777">
    <property type="term" value="F:microtubule motor activity"/>
    <property type="evidence" value="ECO:0007669"/>
    <property type="project" value="InterPro"/>
</dbReference>
<evidence type="ECO:0000313" key="12">
    <source>
        <dbReference type="RefSeq" id="XP_033814246.1"/>
    </source>
</evidence>
<keyword evidence="4" id="KW-0206">Cytoskeleton</keyword>
<proteinExistence type="inferred from homology"/>
<dbReference type="AlphaFoldDB" id="A0A6P8SDY7"/>
<dbReference type="Gene3D" id="3.40.850.10">
    <property type="entry name" value="Kinesin motor domain"/>
    <property type="match status" value="1"/>
</dbReference>
<dbReference type="RefSeq" id="XP_033814248.1">
    <property type="nucleotide sequence ID" value="XM_033958357.1"/>
</dbReference>
<protein>
    <recommendedName>
        <fullName evidence="6">Kinesin-like protein</fullName>
    </recommendedName>
</protein>
<evidence type="ECO:0000256" key="2">
    <source>
        <dbReference type="ARBA" id="ARBA00022741"/>
    </source>
</evidence>
<evidence type="ECO:0000256" key="3">
    <source>
        <dbReference type="ARBA" id="ARBA00022840"/>
    </source>
</evidence>
<accession>A0A6P8SDY7</accession>
<dbReference type="Pfam" id="PF00225">
    <property type="entry name" value="Kinesin"/>
    <property type="match status" value="1"/>
</dbReference>
<dbReference type="PRINTS" id="PR00380">
    <property type="entry name" value="KINESINHEAVY"/>
</dbReference>
<feature type="region of interest" description="Disordered" evidence="8">
    <location>
        <begin position="1"/>
        <end position="47"/>
    </location>
</feature>
<keyword evidence="2 5" id="KW-0547">Nucleotide-binding</keyword>
<keyword evidence="10" id="KW-1185">Reference proteome</keyword>
<dbReference type="GO" id="GO:0007018">
    <property type="term" value="P:microtubule-based movement"/>
    <property type="evidence" value="ECO:0007669"/>
    <property type="project" value="InterPro"/>
</dbReference>
<sequence length="769" mass="86555">MGSGASKKQLQETPRGTSEVKNSSTGPSSAIYDETSSGREIGLSKAEEDEIQEEIERMAQRFNRTGEDINDDSVAVSSTAQTDEVSLAFESFLHKNGTLYTCFTQNGTRLYFDEERGLIPFPQELYNQGRFIDVQNWLTSSSDSMENALVPEPSYMDNERTSGFYLPGKGMVTTYIFEERTNVCKYFDSHSGAWLILPLQWEMNLDFVKYRVQQVKEALPGITDYKEITAALRQCNYNTDEVISVYLAIFGESLENSFDDQSFEETFLHRDLFERDSRIESLNHKLQEREKEVENLQVRCRCMQEENQRLTHMTQFLHARVAEIEAEQERILEKMKALQRTPPPPPPVPAPTKPKQLFEPKKLSRLSKAARDLNISNQQLKATVRLSLSEFGQHISKLGSVILELKDFELGSTKEIEELRTLYKREALERKLLYNQLQELRGNIRVFCRCRPDPQGLTLVEFPSDDQIIVNQNGSKKKFQFDHVFAPRCTQEDVFDGTLPIIKSCVDGYNICILAYGQTGSGKTYTMMGTEDKPGVNIRSIRELLRICQEREKIKYTTKISMLEIYNETIKDLLSKNPSNSLDIRTQGKSVTVPGLTEIVVSTEADIKDTVALGEKNRTVASTKMNTESSRSHLMVMLHVNGTDSISGVVSYGTLTLCDLAGSERISKTEATGQRLVEAAAINKSLTALGQVFTALKNNTLHVPYRNSKLTHLLQPSLSGNAKACVFVNVSPDAKSLGETLSSLQFGSSIQQVALGKATQHIVHAKPEK</sequence>
<dbReference type="OrthoDB" id="3176171at2759"/>
<keyword evidence="4" id="KW-0963">Cytoplasm</keyword>
<dbReference type="FunFam" id="3.40.850.10:FF:000168">
    <property type="entry name" value="Kinesin-like protein"/>
    <property type="match status" value="1"/>
</dbReference>
<dbReference type="GO" id="GO:0008017">
    <property type="term" value="F:microtubule binding"/>
    <property type="evidence" value="ECO:0007669"/>
    <property type="project" value="InterPro"/>
</dbReference>
<dbReference type="InterPro" id="IPR027417">
    <property type="entry name" value="P-loop_NTPase"/>
</dbReference>
<feature type="compositionally biased region" description="Polar residues" evidence="8">
    <location>
        <begin position="1"/>
        <end position="28"/>
    </location>
</feature>
<evidence type="ECO:0000256" key="1">
    <source>
        <dbReference type="ARBA" id="ARBA00004245"/>
    </source>
</evidence>